<dbReference type="GO" id="GO:0004315">
    <property type="term" value="F:3-oxoacyl-[acyl-carrier-protein] synthase activity"/>
    <property type="evidence" value="ECO:0007669"/>
    <property type="project" value="InterPro"/>
</dbReference>
<dbReference type="PROSITE" id="PS52004">
    <property type="entry name" value="KS3_2"/>
    <property type="match status" value="2"/>
</dbReference>
<feature type="domain" description="Carrier" evidence="6">
    <location>
        <begin position="1353"/>
        <end position="1428"/>
    </location>
</feature>
<proteinExistence type="predicted"/>
<dbReference type="Gene3D" id="3.10.129.110">
    <property type="entry name" value="Polyketide synthase dehydratase"/>
    <property type="match status" value="2"/>
</dbReference>
<keyword evidence="1" id="KW-0596">Phosphopantetheine</keyword>
<dbReference type="GO" id="GO:0031177">
    <property type="term" value="F:phosphopantetheine binding"/>
    <property type="evidence" value="ECO:0007669"/>
    <property type="project" value="InterPro"/>
</dbReference>
<dbReference type="InterPro" id="IPR020806">
    <property type="entry name" value="PKS_PP-bd"/>
</dbReference>
<evidence type="ECO:0000256" key="1">
    <source>
        <dbReference type="ARBA" id="ARBA00022450"/>
    </source>
</evidence>
<dbReference type="PROSITE" id="PS50075">
    <property type="entry name" value="CARRIER"/>
    <property type="match status" value="2"/>
</dbReference>
<dbReference type="SUPFAM" id="SSF51735">
    <property type="entry name" value="NAD(P)-binding Rossmann-fold domains"/>
    <property type="match status" value="4"/>
</dbReference>
<dbReference type="OrthoDB" id="5476359at2"/>
<feature type="domain" description="Carrier" evidence="6">
    <location>
        <begin position="2996"/>
        <end position="3071"/>
    </location>
</feature>
<organism evidence="8 9">
    <name type="scientific">Pseudosporangium ferrugineum</name>
    <dbReference type="NCBI Taxonomy" id="439699"/>
    <lineage>
        <taxon>Bacteria</taxon>
        <taxon>Bacillati</taxon>
        <taxon>Actinomycetota</taxon>
        <taxon>Actinomycetes</taxon>
        <taxon>Micromonosporales</taxon>
        <taxon>Micromonosporaceae</taxon>
        <taxon>Pseudosporangium</taxon>
    </lineage>
</organism>
<evidence type="ECO:0000256" key="3">
    <source>
        <dbReference type="ARBA" id="ARBA00022679"/>
    </source>
</evidence>
<accession>A0A2T0RJN8</accession>
<sequence length="3096" mass="325148">MSDDKLRHVLKQATVELRQAARRVRELEERDREPIAVVGMACRYPGDVGSPEDLWRVVADGADVISEAPDDRGWHLDALYDPEPGKAGRTYVRHGGFLHDSADFDAEFFGISPREALGMDPQQRQLLETSWEALERAGIRASTLRGSRTGVFVGMCYTGYGFRDQDVAEEVSGYLITGDAMSVASGRIAYTFGFEGPAITVDTACSSSLVSLHLAARSLRAGECTLALAGGVAVLSTARGFIEFSRQRGLAADGRCKSFAASADGMAWGEGAGVLVLERLADAERHGHRVLAVIRGSAINQDGASNGLSAPSRPAQERVIRDALDSAGLSPADVDAVEAHGTGTTLGDPIEAAALLAVYGQARPADRPLWVGSVKSNIGHAQAAAGVAGVIKMVQALRHGLLPRSLHIEEPTPHVDWASGAVSLLTEAQPWPETGRPRRAGVSAFGISGTNAHVIIEQAPEAVTPASGGDGTLPWMLSGRSPAALRAQAERLLAHLRSHPLSGADVAYSLAATRDQHEHRAVVLGEDREAALAALIEDRPAGGLVRGAAAPDRGRTVFVFPGQGSQWTGMAVELMAASPVFAERMAECEAAFGGLVDWSLRDVLADPAMLERVEVVQPALFAVMVSLASLWRSYGVTPDVVVGTSQGEIAAACVAGALSLEDAAAVVILRSRAIAEDLAGRGGMTSVALDVDEVTTLLRRWQGRISVAAVNGPASVVVSGEPAALDELYAELEPAGVRVRRMPVDYASHSEQVESIRDRLLTDLSSITPRAADIPLRSTTTGEPADTSTFDAGYWYRNLRQTVRFSETVDALLRDGHTTFVELSPHPVLTTAVQETAEAAGIEALATGTLRRDDGGLERFRHSAAELHAGGVDVTWPFEGRGVDLPTYAFQHRRYWLEAGTAARPSLADGLRYRIGWDALPVAAEAAPGGSWLILATPGDERAAAISRALGAEVASGIDGAALRRHDNVVALLPAPEVLALAQALAGGGTRLWCVTSGAVSVNGENVRPEQARIWGLGRVVALEHPELWGGLVDLPGTLDEQALSLLRAVLGDARGEDQVAIREGRVHVRRLRRAPLGAVPPTRDWQPAGTVLVTSDGGPAARHVARWLSREGAEHVVLAGAGDGQDELRADLAQHGTELSVVDCDLTDRAELSAMLESFAPIRAVVHAAGLARLTPVAGLSGEEFAETIATKAGVADLLDDLLDHDLDAFVLFSSVVGVWGSADHAAYAAANAHLDALARRRRARGLRALSIAWGLWDFGGDQAEHRLRGTGFLRPAVACEALRQAVAHDETDVTVAEVDWDRFVPVFTSAGPRPLLSGVPEARHLLEPESTEAESPLRQRLSGLSAAERHRELLTLVREHVATVLGFPDAEAVGPKHQFKDLGVDSLTAVEVRNRLSAAAGFRLPSTLVFDYPTPQALAGFLRSAVLGEDERPAGPAPVAATADEPIAIVAMSCRFPGGVTSPEQLWQLVDEGRDAVGPFPSDRGWDRSWYDPERGAGKSYVWRGGFLDGFAGFDPAFFGINPREALIIDPQQRLLLETSWELLERAGIDPASLRGSRTGVFVGSNIQDYAAHVLQGDDLTGGYAGVGNAASVMSGRVAYVFGLEGPAMTVDTACSSSLSAIHLAVQALRRGECPLALTGGVTTMSSPLSYVEFSRQQGLAADGVCRAFSGDADGTVLSEGIGMVLLERLSDAERHGHQVLAVIRGTAVNQDGASNGLSAPNGPSQQRVIQAALADAGMTVADVDAVEAHGTGTKLGDPIEAQAILATYGRDRGDAGPLWLGSLKSNIGHAQAAAGVAGVMKMVLAMRHGVLPRTLHVAEPTPHVDWTAGDVRLLTEARPWPETGHPRRFGVSSFGLSGTNAHVIVEEPPAAATVAPQAPADEVVALALSARSDPALAALAAALDGPVATSGPADVGYSLATTRATLVHRAVVVGGDVRAGLAALASGADAENVVRGVARGDAEVVFVFPGQGSQWEGMCRDLLETSPVFRAELTACSAAFEALLGWSVLDVIRGAPDAPPLARIDVLQPALFSVMVSLAAVWRSWGVTPAAVTGSSQGEIAAAYVAGEIDLADAARVVGLRSRLLQEHLVGRGVLASVSLPADRVRDRLEAFGGALSLAGVNSPTSVTVGGDVAAVERLVAELTAEGIRARVVPSSVATHCAQVDGIRDEVAAVLAPVTARRGTVPFFSSVTGERPAPGTLDGAYWLANMREPVRFEDAVRGLLGAGHRIFLEVSPHPTMAVPIQEILDETVPDAAVLGSLRRNENGRRRMLTALAELHVRGVPADWAATFTEGSVRRVELPTYPFQRSRFWPEYAGRTARPAEENPLGHALLTSTLPLADGDGLVVLGRLEAGRPWTAGQALPASTLVELSVRAGDEVGCDVLAELEIGAPLTVPADGARRLQLRIGAADAEDRRAFTLHSRADGEAWVAHARGVLAVGAAVPEFDLTEWPPPGAVPDGARTWRRGGETFAEVRIDEEDDRFLIHPELLASALSADRIPVRWQDVSLYAARAQALRVRTVQLAGDAVSVQLSDRFGKPVATLGSVTYGAPRQASPDDSLYGLDLVRVPVPATGPEHVTVDDLDHLGAVPPLVFLDLHAADARAATARAAEAVRTWLADERFADSRLAVVTRGAVPAGDVTDLVHAPVWGLVRSAQSEHPDRFVLVDTDDSEAPLAAAAAAEPQVVIRDGVVLAPRLVRIAPPASEPGPFGGEGTVLITGGTGALAGLLARHLVTARGVRHLLLVSRSGENAGGAGELAAELTAAGAEVRIAACDVADRAALADLLATVDRPLTAVVHTAGVLDDGLVTALTPEKIDAVLRPKADAALALHELTRDLPLEAFVLYSSAASVLAGAGQGNYAAANAFLDALAAHRRANGLPAVSLGWGYWSQASGMTGHLDRGGLTDRMARAGVLPISAADGLALFDAAVGGTRPVVFPLRLDHAVLRAGATPLPAVLRGLIRTNARRIVRDEPAAGTSPAERLAGLSRAEQDEALLEVVRGVVAGALGHASAGDVTPDMSFKELGFDSLTSVEMRNRLGAATGLRLRATVAFDHPTPIAMARFLREQLFPEPDDLDAADLSALIDLALEGGRP</sequence>
<dbReference type="RefSeq" id="WP_106130282.1">
    <property type="nucleotide sequence ID" value="NZ_PVZG01000020.1"/>
</dbReference>
<dbReference type="SMART" id="SM00825">
    <property type="entry name" value="PKS_KS"/>
    <property type="match status" value="2"/>
</dbReference>
<dbReference type="Proteomes" id="UP000239209">
    <property type="component" value="Unassembled WGS sequence"/>
</dbReference>
<dbReference type="InterPro" id="IPR050091">
    <property type="entry name" value="PKS_NRPS_Biosynth_Enz"/>
</dbReference>
<dbReference type="Pfam" id="PF00698">
    <property type="entry name" value="Acyl_transf_1"/>
    <property type="match status" value="2"/>
</dbReference>
<evidence type="ECO:0000313" key="8">
    <source>
        <dbReference type="EMBL" id="PRY21332.1"/>
    </source>
</evidence>
<dbReference type="Gene3D" id="3.40.366.10">
    <property type="entry name" value="Malonyl-Coenzyme A Acyl Carrier Protein, domain 2"/>
    <property type="match status" value="2"/>
</dbReference>
<dbReference type="InterPro" id="IPR055123">
    <property type="entry name" value="SpnB-like_Rossmann"/>
</dbReference>
<dbReference type="FunFam" id="3.40.366.10:FF:000002">
    <property type="entry name" value="Probable polyketide synthase 2"/>
    <property type="match status" value="2"/>
</dbReference>
<evidence type="ECO:0000256" key="4">
    <source>
        <dbReference type="ARBA" id="ARBA00023268"/>
    </source>
</evidence>
<dbReference type="InterPro" id="IPR014043">
    <property type="entry name" value="Acyl_transferase_dom"/>
</dbReference>
<evidence type="ECO:0000256" key="2">
    <source>
        <dbReference type="ARBA" id="ARBA00022553"/>
    </source>
</evidence>
<dbReference type="InterPro" id="IPR016036">
    <property type="entry name" value="Malonyl_transacylase_ACP-bd"/>
</dbReference>
<dbReference type="FunFam" id="1.10.1200.10:FF:000007">
    <property type="entry name" value="Probable polyketide synthase pks17"/>
    <property type="match status" value="2"/>
</dbReference>
<dbReference type="Gene3D" id="3.40.50.720">
    <property type="entry name" value="NAD(P)-binding Rossmann-like Domain"/>
    <property type="match status" value="2"/>
</dbReference>
<evidence type="ECO:0000259" key="7">
    <source>
        <dbReference type="PROSITE" id="PS52004"/>
    </source>
</evidence>
<dbReference type="SUPFAM" id="SSF53901">
    <property type="entry name" value="Thiolase-like"/>
    <property type="match status" value="2"/>
</dbReference>
<dbReference type="InterPro" id="IPR001227">
    <property type="entry name" value="Ac_transferase_dom_sf"/>
</dbReference>
<dbReference type="SMART" id="SM00822">
    <property type="entry name" value="PKS_KR"/>
    <property type="match status" value="2"/>
</dbReference>
<dbReference type="Pfam" id="PF00550">
    <property type="entry name" value="PP-binding"/>
    <property type="match status" value="2"/>
</dbReference>
<keyword evidence="9" id="KW-1185">Reference proteome</keyword>
<dbReference type="InterPro" id="IPR018201">
    <property type="entry name" value="Ketoacyl_synth_AS"/>
</dbReference>
<dbReference type="FunFam" id="3.40.47.10:FF:000019">
    <property type="entry name" value="Polyketide synthase type I"/>
    <property type="match status" value="2"/>
</dbReference>
<dbReference type="Gene3D" id="3.30.70.3290">
    <property type="match status" value="2"/>
</dbReference>
<dbReference type="InterPro" id="IPR032821">
    <property type="entry name" value="PKS_assoc"/>
</dbReference>
<feature type="domain" description="Ketosynthase family 3 (KS3)" evidence="7">
    <location>
        <begin position="32"/>
        <end position="458"/>
    </location>
</feature>
<dbReference type="InterPro" id="IPR020807">
    <property type="entry name" value="PKS_DH"/>
</dbReference>
<dbReference type="Gene3D" id="3.40.47.10">
    <property type="match status" value="2"/>
</dbReference>
<dbReference type="InterPro" id="IPR009081">
    <property type="entry name" value="PP-bd_ACP"/>
</dbReference>
<dbReference type="CDD" id="cd08956">
    <property type="entry name" value="KR_3_FAS_SDR_x"/>
    <property type="match status" value="1"/>
</dbReference>
<dbReference type="CDD" id="cd00833">
    <property type="entry name" value="PKS"/>
    <property type="match status" value="2"/>
</dbReference>
<dbReference type="SUPFAM" id="SSF52151">
    <property type="entry name" value="FabD/lysophospholipase-like"/>
    <property type="match status" value="2"/>
</dbReference>
<name>A0A2T0RJN8_9ACTN</name>
<dbReference type="InterPro" id="IPR014031">
    <property type="entry name" value="Ketoacyl_synth_C"/>
</dbReference>
<feature type="domain" description="Ketosynthase family 3 (KS3)" evidence="7">
    <location>
        <begin position="1446"/>
        <end position="1870"/>
    </location>
</feature>
<dbReference type="InterPro" id="IPR016039">
    <property type="entry name" value="Thiolase-like"/>
</dbReference>
<dbReference type="InterPro" id="IPR016035">
    <property type="entry name" value="Acyl_Trfase/lysoPLipase"/>
</dbReference>
<dbReference type="InterPro" id="IPR049552">
    <property type="entry name" value="PKS_DH_N"/>
</dbReference>
<keyword evidence="3 8" id="KW-0808">Transferase</keyword>
<dbReference type="CDD" id="cd08952">
    <property type="entry name" value="KR_1_SDR_x"/>
    <property type="match status" value="1"/>
</dbReference>
<comment type="caution">
    <text evidence="8">The sequence shown here is derived from an EMBL/GenBank/DDBJ whole genome shotgun (WGS) entry which is preliminary data.</text>
</comment>
<dbReference type="PANTHER" id="PTHR43775:SF51">
    <property type="entry name" value="INACTIVE PHENOLPHTHIOCEROL SYNTHESIS POLYKETIDE SYNTHASE TYPE I PKS1-RELATED"/>
    <property type="match status" value="1"/>
</dbReference>
<dbReference type="Pfam" id="PF22953">
    <property type="entry name" value="SpnB_Rossmann"/>
    <property type="match status" value="1"/>
</dbReference>
<dbReference type="InterPro" id="IPR036291">
    <property type="entry name" value="NAD(P)-bd_dom_sf"/>
</dbReference>
<dbReference type="PROSITE" id="PS00606">
    <property type="entry name" value="KS3_1"/>
    <property type="match status" value="2"/>
</dbReference>
<dbReference type="SMART" id="SM00826">
    <property type="entry name" value="PKS_DH"/>
    <property type="match status" value="1"/>
</dbReference>
<dbReference type="SUPFAM" id="SSF47336">
    <property type="entry name" value="ACP-like"/>
    <property type="match status" value="2"/>
</dbReference>
<dbReference type="EMBL" id="PVZG01000020">
    <property type="protein sequence ID" value="PRY21332.1"/>
    <property type="molecule type" value="Genomic_DNA"/>
</dbReference>
<dbReference type="PANTHER" id="PTHR43775">
    <property type="entry name" value="FATTY ACID SYNTHASE"/>
    <property type="match status" value="1"/>
</dbReference>
<dbReference type="Pfam" id="PF16197">
    <property type="entry name" value="KAsynt_C_assoc"/>
    <property type="match status" value="2"/>
</dbReference>
<dbReference type="Pfam" id="PF21089">
    <property type="entry name" value="PKS_DH_N"/>
    <property type="match status" value="1"/>
</dbReference>
<dbReference type="Gene3D" id="1.10.1200.10">
    <property type="entry name" value="ACP-like"/>
    <property type="match status" value="2"/>
</dbReference>
<dbReference type="InterPro" id="IPR057326">
    <property type="entry name" value="KR_dom"/>
</dbReference>
<evidence type="ECO:0000256" key="5">
    <source>
        <dbReference type="ARBA" id="ARBA00023315"/>
    </source>
</evidence>
<dbReference type="SMART" id="SM01294">
    <property type="entry name" value="PKS_PP_betabranch"/>
    <property type="match status" value="2"/>
</dbReference>
<dbReference type="GO" id="GO:0006633">
    <property type="term" value="P:fatty acid biosynthetic process"/>
    <property type="evidence" value="ECO:0007669"/>
    <property type="project" value="InterPro"/>
</dbReference>
<keyword evidence="5" id="KW-0012">Acyltransferase</keyword>
<dbReference type="InterPro" id="IPR042104">
    <property type="entry name" value="PKS_dehydratase_sf"/>
</dbReference>
<dbReference type="InterPro" id="IPR013968">
    <property type="entry name" value="PKS_KR"/>
</dbReference>
<dbReference type="Pfam" id="PF00109">
    <property type="entry name" value="ketoacyl-synt"/>
    <property type="match status" value="2"/>
</dbReference>
<keyword evidence="2" id="KW-0597">Phosphoprotein</keyword>
<dbReference type="InterPro" id="IPR006162">
    <property type="entry name" value="Ppantetheine_attach_site"/>
</dbReference>
<protein>
    <submittedName>
        <fullName evidence="8">Acyl transferase domain-containing protein</fullName>
    </submittedName>
</protein>
<evidence type="ECO:0000259" key="6">
    <source>
        <dbReference type="PROSITE" id="PS50075"/>
    </source>
</evidence>
<dbReference type="PROSITE" id="PS00012">
    <property type="entry name" value="PHOSPHOPANTETHEINE"/>
    <property type="match status" value="2"/>
</dbReference>
<dbReference type="Pfam" id="PF08659">
    <property type="entry name" value="KR"/>
    <property type="match status" value="2"/>
</dbReference>
<dbReference type="SMART" id="SM00827">
    <property type="entry name" value="PKS_AT"/>
    <property type="match status" value="2"/>
</dbReference>
<gene>
    <name evidence="8" type="ORF">CLV70_12041</name>
</gene>
<dbReference type="InterPro" id="IPR036736">
    <property type="entry name" value="ACP-like_sf"/>
</dbReference>
<dbReference type="InterPro" id="IPR020841">
    <property type="entry name" value="PKS_Beta-ketoAc_synthase_dom"/>
</dbReference>
<evidence type="ECO:0000313" key="9">
    <source>
        <dbReference type="Proteomes" id="UP000239209"/>
    </source>
</evidence>
<dbReference type="GO" id="GO:0004312">
    <property type="term" value="F:fatty acid synthase activity"/>
    <property type="evidence" value="ECO:0007669"/>
    <property type="project" value="TreeGrafter"/>
</dbReference>
<dbReference type="SUPFAM" id="SSF55048">
    <property type="entry name" value="Probable ACP-binding domain of malonyl-CoA ACP transacylase"/>
    <property type="match status" value="2"/>
</dbReference>
<dbReference type="InterPro" id="IPR014030">
    <property type="entry name" value="Ketoacyl_synth_N"/>
</dbReference>
<keyword evidence="4" id="KW-0511">Multifunctional enzyme</keyword>
<reference evidence="8 9" key="1">
    <citation type="submission" date="2018-03" db="EMBL/GenBank/DDBJ databases">
        <title>Genomic Encyclopedia of Archaeal and Bacterial Type Strains, Phase II (KMG-II): from individual species to whole genera.</title>
        <authorList>
            <person name="Goeker M."/>
        </authorList>
    </citation>
    <scope>NUCLEOTIDE SEQUENCE [LARGE SCALE GENOMIC DNA]</scope>
    <source>
        <strain evidence="8 9">DSM 45348</strain>
    </source>
</reference>
<dbReference type="SMART" id="SM00823">
    <property type="entry name" value="PKS_PP"/>
    <property type="match status" value="2"/>
</dbReference>
<dbReference type="Pfam" id="PF02801">
    <property type="entry name" value="Ketoacyl-synt_C"/>
    <property type="match status" value="2"/>
</dbReference>